<dbReference type="RefSeq" id="WP_377937786.1">
    <property type="nucleotide sequence ID" value="NZ_JBHTHQ010000010.1"/>
</dbReference>
<reference evidence="4" key="1">
    <citation type="journal article" date="2019" name="Int. J. Syst. Evol. Microbiol.">
        <title>The Global Catalogue of Microorganisms (GCM) 10K type strain sequencing project: providing services to taxonomists for standard genome sequencing and annotation.</title>
        <authorList>
            <consortium name="The Broad Institute Genomics Platform"/>
            <consortium name="The Broad Institute Genome Sequencing Center for Infectious Disease"/>
            <person name="Wu L."/>
            <person name="Ma J."/>
        </authorList>
    </citation>
    <scope>NUCLEOTIDE SEQUENCE [LARGE SCALE GENOMIC DNA]</scope>
    <source>
        <strain evidence="4">CCM 8604</strain>
    </source>
</reference>
<dbReference type="InterPro" id="IPR013321">
    <property type="entry name" value="Arc_rbn_hlx_hlx"/>
</dbReference>
<keyword evidence="4" id="KW-1185">Reference proteome</keyword>
<dbReference type="NCBIfam" id="TIGR02384">
    <property type="entry name" value="RelB_DinJ"/>
    <property type="match status" value="1"/>
</dbReference>
<gene>
    <name evidence="3" type="ORF">ACFQY8_01085</name>
</gene>
<sequence length="120" mass="13740">MIQLINQDKRVSPIKMNANAELPALCYTFATHYEEITMVQVSFRIDEETKSEAEHTLEEIGLSMSSALTIFLKKVAREQRIPFELNVDPFYSEENMAHLRAAKARMDTTGGTIHEVNYDD</sequence>
<comment type="similarity">
    <text evidence="1">Belongs to the RelB/DinJ antitoxin family.</text>
</comment>
<evidence type="ECO:0000313" key="3">
    <source>
        <dbReference type="EMBL" id="MFD0704348.1"/>
    </source>
</evidence>
<dbReference type="Pfam" id="PF04221">
    <property type="entry name" value="RelB"/>
    <property type="match status" value="1"/>
</dbReference>
<keyword evidence="2" id="KW-1277">Toxin-antitoxin system</keyword>
<comment type="caution">
    <text evidence="3">The sequence shown here is derived from an EMBL/GenBank/DDBJ whole genome shotgun (WGS) entry which is preliminary data.</text>
</comment>
<evidence type="ECO:0000256" key="1">
    <source>
        <dbReference type="ARBA" id="ARBA00010562"/>
    </source>
</evidence>
<dbReference type="PANTHER" id="PTHR38781">
    <property type="entry name" value="ANTITOXIN DINJ-RELATED"/>
    <property type="match status" value="1"/>
</dbReference>
<protein>
    <submittedName>
        <fullName evidence="3">Type II toxin-antitoxin system RelB/DinJ family antitoxin</fullName>
    </submittedName>
</protein>
<dbReference type="Gene3D" id="1.10.1220.10">
    <property type="entry name" value="Met repressor-like"/>
    <property type="match status" value="1"/>
</dbReference>
<dbReference type="EMBL" id="JBHTHQ010000010">
    <property type="protein sequence ID" value="MFD0704348.1"/>
    <property type="molecule type" value="Genomic_DNA"/>
</dbReference>
<name>A0ABW2Y265_9BIFI</name>
<accession>A0ABW2Y265</accession>
<evidence type="ECO:0000313" key="4">
    <source>
        <dbReference type="Proteomes" id="UP001597036"/>
    </source>
</evidence>
<evidence type="ECO:0000256" key="2">
    <source>
        <dbReference type="ARBA" id="ARBA00022649"/>
    </source>
</evidence>
<dbReference type="InterPro" id="IPR007337">
    <property type="entry name" value="RelB/DinJ"/>
</dbReference>
<proteinExistence type="inferred from homology"/>
<dbReference type="Proteomes" id="UP001597036">
    <property type="component" value="Unassembled WGS sequence"/>
</dbReference>
<dbReference type="PANTHER" id="PTHR38781:SF1">
    <property type="entry name" value="ANTITOXIN DINJ-RELATED"/>
    <property type="match status" value="1"/>
</dbReference>
<organism evidence="3 4">
    <name type="scientific">Alloscardovia venturai</name>
    <dbReference type="NCBI Taxonomy" id="1769421"/>
    <lineage>
        <taxon>Bacteria</taxon>
        <taxon>Bacillati</taxon>
        <taxon>Actinomycetota</taxon>
        <taxon>Actinomycetes</taxon>
        <taxon>Bifidobacteriales</taxon>
        <taxon>Bifidobacteriaceae</taxon>
        <taxon>Alloscardovia</taxon>
    </lineage>
</organism>